<keyword evidence="2" id="KW-1185">Reference proteome</keyword>
<reference evidence="1 2" key="1">
    <citation type="submission" date="2023-07" db="EMBL/GenBank/DDBJ databases">
        <title>Genomic Encyclopedia of Type Strains, Phase IV (KMG-IV): sequencing the most valuable type-strain genomes for metagenomic binning, comparative biology and taxonomic classification.</title>
        <authorList>
            <person name="Goeker M."/>
        </authorList>
    </citation>
    <scope>NUCLEOTIDE SEQUENCE [LARGE SCALE GENOMIC DNA]</scope>
    <source>
        <strain evidence="1 2">DSM 27594</strain>
    </source>
</reference>
<protein>
    <recommendedName>
        <fullName evidence="3">DUF2642 domain-containing protein</fullName>
    </recommendedName>
</protein>
<name>A0ABT9XXE1_9BACI</name>
<evidence type="ECO:0008006" key="3">
    <source>
        <dbReference type="Google" id="ProtNLM"/>
    </source>
</evidence>
<organism evidence="1 2">
    <name type="scientific">Neobacillus ginsengisoli</name>
    <dbReference type="NCBI Taxonomy" id="904295"/>
    <lineage>
        <taxon>Bacteria</taxon>
        <taxon>Bacillati</taxon>
        <taxon>Bacillota</taxon>
        <taxon>Bacilli</taxon>
        <taxon>Bacillales</taxon>
        <taxon>Bacillaceae</taxon>
        <taxon>Neobacillus</taxon>
    </lineage>
</organism>
<evidence type="ECO:0000313" key="1">
    <source>
        <dbReference type="EMBL" id="MDQ0200241.1"/>
    </source>
</evidence>
<proteinExistence type="predicted"/>
<comment type="caution">
    <text evidence="1">The sequence shown here is derived from an EMBL/GenBank/DDBJ whole genome shotgun (WGS) entry which is preliminary data.</text>
</comment>
<gene>
    <name evidence="1" type="ORF">J2S10_003424</name>
</gene>
<evidence type="ECO:0000313" key="2">
    <source>
        <dbReference type="Proteomes" id="UP001224122"/>
    </source>
</evidence>
<accession>A0ABT9XXE1</accession>
<dbReference type="EMBL" id="JAUSTW010000005">
    <property type="protein sequence ID" value="MDQ0200241.1"/>
    <property type="molecule type" value="Genomic_DNA"/>
</dbReference>
<dbReference type="Proteomes" id="UP001224122">
    <property type="component" value="Unassembled WGS sequence"/>
</dbReference>
<sequence length="224" mass="25498">MLIDFVDLKGKNIEVEISGGSFHMGILIDSGLDIIVIYEGRTNSFLYIPFVHIQRLKEIRIKEEDPSYDPPSEKPIESDAISYRKILMSAKGLFVKVYVTGDKAIHGYLTSIMNDYFVFHTPAYKTMFISMKHVKWLIPYPVNTTPYSLNNQKLPLTSVPSSLARSFDEQLKKLENQLVILDGGDNTEKIGLIQKVQNNKMSLITADGETVYRNLEHIKTIQLP</sequence>